<feature type="compositionally biased region" description="Basic and acidic residues" evidence="1">
    <location>
        <begin position="300"/>
        <end position="326"/>
    </location>
</feature>
<organism evidence="3 4">
    <name type="scientific">Septoria linicola</name>
    <dbReference type="NCBI Taxonomy" id="215465"/>
    <lineage>
        <taxon>Eukaryota</taxon>
        <taxon>Fungi</taxon>
        <taxon>Dikarya</taxon>
        <taxon>Ascomycota</taxon>
        <taxon>Pezizomycotina</taxon>
        <taxon>Dothideomycetes</taxon>
        <taxon>Dothideomycetidae</taxon>
        <taxon>Mycosphaerellales</taxon>
        <taxon>Mycosphaerellaceae</taxon>
        <taxon>Septoria</taxon>
    </lineage>
</organism>
<dbReference type="InterPro" id="IPR001005">
    <property type="entry name" value="SANT/Myb"/>
</dbReference>
<feature type="region of interest" description="Disordered" evidence="1">
    <location>
        <begin position="108"/>
        <end position="167"/>
    </location>
</feature>
<evidence type="ECO:0000256" key="1">
    <source>
        <dbReference type="SAM" id="MobiDB-lite"/>
    </source>
</evidence>
<accession>A0A9Q9AII9</accession>
<sequence>MGRLSTSIAATATHADNLPGMLPNVSALDVLLPRSLVGSSRKNKPLNHSSGSIQLPNAAAVGDAEIKRDSKGRLVMVRHKGSSIYGRGSSIAGSDVITFEDLKKSVEKMKQEEGSDEKKSGKGSKKGDAKKDEVKDEGKDEKKDDGWTMEEDATLREFKTNRKGLSWKDIAAEMGKGLDDLKARWKVLQAADKEGGGENKKTDDKKADDNKSDDNKADEKKDEAGGKGKGGKGKKEGDGGGESKQNEEKKGGGGQQKMDQFVFTEAQDKELRECVTAGTNWKLTAKAVKRSQDACKKRWEEIGCETAKKEEPTKEEPKREEAEKKSKPSSKTKSKKEDTKKDEAQKPASVTKAPSKAASAAGSVRSTRSSVKFSIREWRALQEDEFFSFEELQILCQLIGKHGDRSWLGIASAFHDKTGRRVHPEDIREKFEAMGEV</sequence>
<feature type="region of interest" description="Disordered" evidence="1">
    <location>
        <begin position="276"/>
        <end position="295"/>
    </location>
</feature>
<feature type="region of interest" description="Disordered" evidence="1">
    <location>
        <begin position="190"/>
        <end position="264"/>
    </location>
</feature>
<dbReference type="PROSITE" id="PS50090">
    <property type="entry name" value="MYB_LIKE"/>
    <property type="match status" value="1"/>
</dbReference>
<feature type="region of interest" description="Disordered" evidence="1">
    <location>
        <begin position="300"/>
        <end position="371"/>
    </location>
</feature>
<dbReference type="EMBL" id="CP099418">
    <property type="protein sequence ID" value="USW46828.1"/>
    <property type="molecule type" value="Genomic_DNA"/>
</dbReference>
<dbReference type="SMART" id="SM00717">
    <property type="entry name" value="SANT"/>
    <property type="match status" value="2"/>
</dbReference>
<reference evidence="3" key="1">
    <citation type="submission" date="2022-06" db="EMBL/GenBank/DDBJ databases">
        <title>Complete genome sequences of two strains of the flax pathogen Septoria linicola.</title>
        <authorList>
            <person name="Lapalu N."/>
            <person name="Simon A."/>
            <person name="Demenou B."/>
            <person name="Paumier D."/>
            <person name="Guillot M.-P."/>
            <person name="Gout L."/>
            <person name="Valade R."/>
        </authorList>
    </citation>
    <scope>NUCLEOTIDE SEQUENCE</scope>
    <source>
        <strain evidence="3">SE15195</strain>
    </source>
</reference>
<dbReference type="CDD" id="cd00167">
    <property type="entry name" value="SANT"/>
    <property type="match status" value="1"/>
</dbReference>
<dbReference type="Proteomes" id="UP001056384">
    <property type="component" value="Chromosome 1"/>
</dbReference>
<feature type="compositionally biased region" description="Basic and acidic residues" evidence="1">
    <location>
        <begin position="335"/>
        <end position="345"/>
    </location>
</feature>
<keyword evidence="4" id="KW-1185">Reference proteome</keyword>
<dbReference type="AlphaFoldDB" id="A0A9Q9AII9"/>
<feature type="compositionally biased region" description="Basic and acidic residues" evidence="1">
    <location>
        <begin position="191"/>
        <end position="226"/>
    </location>
</feature>
<feature type="domain" description="Myb-like" evidence="2">
    <location>
        <begin position="139"/>
        <end position="189"/>
    </location>
</feature>
<feature type="compositionally biased region" description="Low complexity" evidence="1">
    <location>
        <begin position="346"/>
        <end position="361"/>
    </location>
</feature>
<feature type="compositionally biased region" description="Basic and acidic residues" evidence="1">
    <location>
        <begin position="108"/>
        <end position="146"/>
    </location>
</feature>
<gene>
    <name evidence="3" type="ORF">Slin15195_G001470</name>
</gene>
<dbReference type="OrthoDB" id="5427780at2759"/>
<evidence type="ECO:0000313" key="3">
    <source>
        <dbReference type="EMBL" id="USW46828.1"/>
    </source>
</evidence>
<proteinExistence type="predicted"/>
<evidence type="ECO:0000313" key="4">
    <source>
        <dbReference type="Proteomes" id="UP001056384"/>
    </source>
</evidence>
<name>A0A9Q9AII9_9PEZI</name>
<protein>
    <submittedName>
        <fullName evidence="3">SANT/Myb domain-containing protein</fullName>
    </submittedName>
</protein>
<evidence type="ECO:0000259" key="2">
    <source>
        <dbReference type="PROSITE" id="PS50090"/>
    </source>
</evidence>